<dbReference type="KEGG" id="thu:AC731_003440"/>
<dbReference type="Proteomes" id="UP000036902">
    <property type="component" value="Chromosome"/>
</dbReference>
<proteinExistence type="predicted"/>
<evidence type="ECO:0008006" key="3">
    <source>
        <dbReference type="Google" id="ProtNLM"/>
    </source>
</evidence>
<dbReference type="AlphaFoldDB" id="A0A140IE98"/>
<organism evidence="1 2">
    <name type="scientific">Thauera humireducens</name>
    <dbReference type="NCBI Taxonomy" id="1134435"/>
    <lineage>
        <taxon>Bacteria</taxon>
        <taxon>Pseudomonadati</taxon>
        <taxon>Pseudomonadota</taxon>
        <taxon>Betaproteobacteria</taxon>
        <taxon>Rhodocyclales</taxon>
        <taxon>Zoogloeaceae</taxon>
        <taxon>Thauera</taxon>
    </lineage>
</organism>
<evidence type="ECO:0000313" key="2">
    <source>
        <dbReference type="Proteomes" id="UP000036902"/>
    </source>
</evidence>
<dbReference type="STRING" id="1134435.AC731_003440"/>
<name>A0A140IE98_9RHOO</name>
<evidence type="ECO:0000313" key="1">
    <source>
        <dbReference type="EMBL" id="AMO36073.1"/>
    </source>
</evidence>
<sequence length="726" mass="77877">MSFDARSLFELLPAIHRIRDAELAQQMGDSLLTLAERTERDALATLAAPSADEQQRLAALNEKAARGPLESLIALFAEQIGAMDENLAQLYDDLFIETCADWVVPYIGDLIGYESLHSVAPKVASPRAEVAHTIALRRRKGTALVLEQLARDVTGWDARAVEYFQRLAATQYMNHPRPHALQSPDLRRGRALAWLGTPFDTSMRTVEVRRIEYGGGRYNIPNVGLHLWRIQAFPHSASPAAHAGVRCYRASPLNHDLPLYNRPLAEDDISHLAGPDNVPWPLSRRRLAAELGRHYGSRPGAGEAVDNRAPALQLWVDGTAIERDRIRICNLSDDGAGWAHTPPPDGVYSIDPQLGRIALPGDAPDPADVRLDWREGFSAELGGGEYERGDSLPIPPGGVPVARVPAEHATLAAALAEIDGNGVVEIADNRRYAETLAIDVVADGSVEIRAANGFRPVLVVDGLSIRGGDNAACTLNGLLIAGAPLVVPDAGGNALARLTLLHCTLVPGIALTPDAAPLQPDTASLRLELAGLETTLVRCIVGGIRAHPRARFAASDSVIDATGGARVAFAGLDDASPGAELSLAACSVIGKLHTAEVGLIANSILFAALGSGDTWPAPVRAARKQAGCIRFSWLPLDAIVPQRYRCQPASAADQRISPQFVSRRYGTPAYAQLAARTPAEIRRGADDEGEMGALHHLYAAQRETNLRIRLAEYLRVGLCAGLFHES</sequence>
<dbReference type="RefSeq" id="WP_048709257.1">
    <property type="nucleotide sequence ID" value="NZ_CP014646.1"/>
</dbReference>
<reference evidence="2" key="1">
    <citation type="submission" date="2016-03" db="EMBL/GenBank/DDBJ databases">
        <authorList>
            <person name="Ma C."/>
            <person name="Zhou S."/>
            <person name="Yang G."/>
        </authorList>
    </citation>
    <scope>NUCLEOTIDE SEQUENCE [LARGE SCALE GENOMIC DNA]</scope>
    <source>
        <strain evidence="2">SgZ-1</strain>
    </source>
</reference>
<dbReference type="EMBL" id="CP014646">
    <property type="protein sequence ID" value="AMO36073.1"/>
    <property type="molecule type" value="Genomic_DNA"/>
</dbReference>
<keyword evidence="2" id="KW-1185">Reference proteome</keyword>
<gene>
    <name evidence="1" type="ORF">AC731_003440</name>
</gene>
<protein>
    <recommendedName>
        <fullName evidence="3">Phage tail protein</fullName>
    </recommendedName>
</protein>
<accession>A0A140IE98</accession>